<dbReference type="PANTHER" id="PTHR11439:SF467">
    <property type="entry name" value="INTEGRASE CATALYTIC DOMAIN-CONTAINING PROTEIN"/>
    <property type="match status" value="1"/>
</dbReference>
<dbReference type="RefSeq" id="XP_071928008.1">
    <property type="nucleotide sequence ID" value="XM_072071907.1"/>
</dbReference>
<accession>A0ABM4W889</accession>
<dbReference type="Proteomes" id="UP001652660">
    <property type="component" value="Chromosome 11e"/>
</dbReference>
<name>A0ABM4W889_COFAR</name>
<dbReference type="InterPro" id="IPR043502">
    <property type="entry name" value="DNA/RNA_pol_sf"/>
</dbReference>
<gene>
    <name evidence="2" type="primary">LOC140021137</name>
</gene>
<dbReference type="CDD" id="cd09272">
    <property type="entry name" value="RNase_HI_RT_Ty1"/>
    <property type="match status" value="1"/>
</dbReference>
<evidence type="ECO:0000313" key="2">
    <source>
        <dbReference type="RefSeq" id="XP_071928008.1"/>
    </source>
</evidence>
<dbReference type="PANTHER" id="PTHR11439">
    <property type="entry name" value="GAG-POL-RELATED RETROTRANSPOSON"/>
    <property type="match status" value="1"/>
</dbReference>
<keyword evidence="1" id="KW-1185">Reference proteome</keyword>
<proteinExistence type="predicted"/>
<dbReference type="SUPFAM" id="SSF56672">
    <property type="entry name" value="DNA/RNA polymerases"/>
    <property type="match status" value="1"/>
</dbReference>
<dbReference type="GeneID" id="140021137"/>
<evidence type="ECO:0000313" key="1">
    <source>
        <dbReference type="Proteomes" id="UP001652660"/>
    </source>
</evidence>
<reference evidence="2" key="1">
    <citation type="submission" date="2025-08" db="UniProtKB">
        <authorList>
            <consortium name="RefSeq"/>
        </authorList>
    </citation>
    <scope>IDENTIFICATION</scope>
    <source>
        <tissue evidence="2">Leaves</tissue>
    </source>
</reference>
<sequence>METVPYASAVGSLIYAQTCTCPNISFAVRMLGRFQSNPGFDHWIAAKKVMRYLQGTKNLMLTYKHSDQFEIVAYSDSDFMGCIDSMKSTSGYVFMLAGGAISWKSAKQTIIASSTMEAEFIACHEATSQAIWLRNFIEGLQIMDSISRPIMVYCDNSAVVFFSKNNKCSSKSKHIELKFHVVRERIQQQKVSIEHINIDLMLVDPLMKALAPKKFQEHVSSMGLAIL</sequence>
<organism evidence="1 2">
    <name type="scientific">Coffea arabica</name>
    <name type="common">Arabian coffee</name>
    <dbReference type="NCBI Taxonomy" id="13443"/>
    <lineage>
        <taxon>Eukaryota</taxon>
        <taxon>Viridiplantae</taxon>
        <taxon>Streptophyta</taxon>
        <taxon>Embryophyta</taxon>
        <taxon>Tracheophyta</taxon>
        <taxon>Spermatophyta</taxon>
        <taxon>Magnoliopsida</taxon>
        <taxon>eudicotyledons</taxon>
        <taxon>Gunneridae</taxon>
        <taxon>Pentapetalae</taxon>
        <taxon>asterids</taxon>
        <taxon>lamiids</taxon>
        <taxon>Gentianales</taxon>
        <taxon>Rubiaceae</taxon>
        <taxon>Ixoroideae</taxon>
        <taxon>Gardenieae complex</taxon>
        <taxon>Bertiereae - Coffeeae clade</taxon>
        <taxon>Coffeeae</taxon>
        <taxon>Coffea</taxon>
    </lineage>
</organism>
<protein>
    <submittedName>
        <fullName evidence="2">Secreted RxLR effector protein 161-like</fullName>
    </submittedName>
</protein>